<feature type="chain" id="PRO_5021450323" description="DUF4349 domain-containing protein" evidence="3">
    <location>
        <begin position="28"/>
        <end position="296"/>
    </location>
</feature>
<sequence>MNKTYAAIILLAVLLLLGGCGAPKQGAAPVASEKSYENGAVAGAGSESFSTVANDADGQAPVERKVTRKASLVMAVSNVTESYNQIQVIVNESGGYLQNADIHSADGQMRSTLTLRVPAAKLEEILSALEPLGKVEGKNISGQDVTEEYYDATARKANLERQEKRLLELYNKAGTVKDILEIENELTRVRGEIESLQARLNVLDNLISLATITVELRAPGGISTGSTLKEPLGTRLKAAWQMGVNGLVNFSEGLLLLGVVLLPYTPFLAAAYLLFYYIVRKRRLKSKDSPTDRGAV</sequence>
<organism evidence="5 6">
    <name type="scientific">Pelotomaculum schinkii</name>
    <dbReference type="NCBI Taxonomy" id="78350"/>
    <lineage>
        <taxon>Bacteria</taxon>
        <taxon>Bacillati</taxon>
        <taxon>Bacillota</taxon>
        <taxon>Clostridia</taxon>
        <taxon>Eubacteriales</taxon>
        <taxon>Desulfotomaculaceae</taxon>
        <taxon>Pelotomaculum</taxon>
    </lineage>
</organism>
<dbReference type="EMBL" id="QFGA01000002">
    <property type="protein sequence ID" value="TEB05699.1"/>
    <property type="molecule type" value="Genomic_DNA"/>
</dbReference>
<evidence type="ECO:0000313" key="6">
    <source>
        <dbReference type="Proteomes" id="UP000298324"/>
    </source>
</evidence>
<feature type="coiled-coil region" evidence="1">
    <location>
        <begin position="179"/>
        <end position="206"/>
    </location>
</feature>
<dbReference type="Proteomes" id="UP000298324">
    <property type="component" value="Unassembled WGS sequence"/>
</dbReference>
<protein>
    <recommendedName>
        <fullName evidence="4">DUF4349 domain-containing protein</fullName>
    </recommendedName>
</protein>
<keyword evidence="6" id="KW-1185">Reference proteome</keyword>
<evidence type="ECO:0000256" key="2">
    <source>
        <dbReference type="SAM" id="Phobius"/>
    </source>
</evidence>
<keyword evidence="2" id="KW-0472">Membrane</keyword>
<evidence type="ECO:0000256" key="3">
    <source>
        <dbReference type="SAM" id="SignalP"/>
    </source>
</evidence>
<keyword evidence="1" id="KW-0175">Coiled coil</keyword>
<name>A0A4Y7RAF3_9FIRM</name>
<evidence type="ECO:0000256" key="1">
    <source>
        <dbReference type="SAM" id="Coils"/>
    </source>
</evidence>
<dbReference type="PROSITE" id="PS51257">
    <property type="entry name" value="PROKAR_LIPOPROTEIN"/>
    <property type="match status" value="1"/>
</dbReference>
<accession>A0A4Y7RAF3</accession>
<comment type="caution">
    <text evidence="5">The sequence shown here is derived from an EMBL/GenBank/DDBJ whole genome shotgun (WGS) entry which is preliminary data.</text>
</comment>
<evidence type="ECO:0000259" key="4">
    <source>
        <dbReference type="Pfam" id="PF14257"/>
    </source>
</evidence>
<dbReference type="AlphaFoldDB" id="A0A4Y7RAF3"/>
<keyword evidence="2" id="KW-1133">Transmembrane helix</keyword>
<feature type="transmembrane region" description="Helical" evidence="2">
    <location>
        <begin position="254"/>
        <end position="279"/>
    </location>
</feature>
<keyword evidence="2" id="KW-0812">Transmembrane</keyword>
<evidence type="ECO:0000313" key="5">
    <source>
        <dbReference type="EMBL" id="TEB05699.1"/>
    </source>
</evidence>
<feature type="domain" description="DUF4349" evidence="4">
    <location>
        <begin position="64"/>
        <end position="275"/>
    </location>
</feature>
<dbReference type="Pfam" id="PF14257">
    <property type="entry name" value="DUF4349"/>
    <property type="match status" value="1"/>
</dbReference>
<reference evidence="5 6" key="1">
    <citation type="journal article" date="2018" name="Environ. Microbiol.">
        <title>Novel energy conservation strategies and behaviour of Pelotomaculum schinkii driving syntrophic propionate catabolism.</title>
        <authorList>
            <person name="Hidalgo-Ahumada C.A.P."/>
            <person name="Nobu M.K."/>
            <person name="Narihiro T."/>
            <person name="Tamaki H."/>
            <person name="Liu W.T."/>
            <person name="Kamagata Y."/>
            <person name="Stams A.J.M."/>
            <person name="Imachi H."/>
            <person name="Sousa D.Z."/>
        </authorList>
    </citation>
    <scope>NUCLEOTIDE SEQUENCE [LARGE SCALE GENOMIC DNA]</scope>
    <source>
        <strain evidence="5 6">HH</strain>
    </source>
</reference>
<keyword evidence="3" id="KW-0732">Signal</keyword>
<proteinExistence type="predicted"/>
<feature type="signal peptide" evidence="3">
    <location>
        <begin position="1"/>
        <end position="27"/>
    </location>
</feature>
<gene>
    <name evidence="5" type="ORF">Psch_02740</name>
</gene>
<dbReference type="InterPro" id="IPR025645">
    <property type="entry name" value="DUF4349"/>
</dbReference>